<protein>
    <submittedName>
        <fullName evidence="2">Putative membrane protein</fullName>
    </submittedName>
</protein>
<keyword evidence="1" id="KW-0472">Membrane</keyword>
<organism evidence="2 3">
    <name type="scientific">Phenylobacterium haematophilum</name>
    <dbReference type="NCBI Taxonomy" id="98513"/>
    <lineage>
        <taxon>Bacteria</taxon>
        <taxon>Pseudomonadati</taxon>
        <taxon>Pseudomonadota</taxon>
        <taxon>Alphaproteobacteria</taxon>
        <taxon>Caulobacterales</taxon>
        <taxon>Caulobacteraceae</taxon>
        <taxon>Phenylobacterium</taxon>
    </lineage>
</organism>
<reference evidence="2 3" key="1">
    <citation type="submission" date="2020-08" db="EMBL/GenBank/DDBJ databases">
        <title>Genomic Encyclopedia of Type Strains, Phase IV (KMG-IV): sequencing the most valuable type-strain genomes for metagenomic binning, comparative biology and taxonomic classification.</title>
        <authorList>
            <person name="Goeker M."/>
        </authorList>
    </citation>
    <scope>NUCLEOTIDE SEQUENCE [LARGE SCALE GENOMIC DNA]</scope>
    <source>
        <strain evidence="2 3">DSM 21793</strain>
    </source>
</reference>
<comment type="caution">
    <text evidence="2">The sequence shown here is derived from an EMBL/GenBank/DDBJ whole genome shotgun (WGS) entry which is preliminary data.</text>
</comment>
<evidence type="ECO:0000256" key="1">
    <source>
        <dbReference type="SAM" id="Phobius"/>
    </source>
</evidence>
<feature type="transmembrane region" description="Helical" evidence="1">
    <location>
        <begin position="94"/>
        <end position="118"/>
    </location>
</feature>
<dbReference type="EMBL" id="JACIDK010000002">
    <property type="protein sequence ID" value="MBB3891387.1"/>
    <property type="molecule type" value="Genomic_DNA"/>
</dbReference>
<dbReference type="RefSeq" id="WP_183772202.1">
    <property type="nucleotide sequence ID" value="NZ_JACIDK010000002.1"/>
</dbReference>
<gene>
    <name evidence="2" type="ORF">GGQ61_002104</name>
</gene>
<keyword evidence="1" id="KW-0812">Transmembrane</keyword>
<name>A0A840A235_9CAUL</name>
<proteinExistence type="predicted"/>
<sequence>MSQTETTVVTTEDRVLPAVVYGLYLLGLVNGLTILVGLVVAYINLDKAGPRMRTHYDFQIRTFWIGLAIFLSLGLLIGISAILSLVLIGIPFLMLFLFLWGAVGVWFAVRCIVGLVYISQDQAYPRPNTWLI</sequence>
<evidence type="ECO:0000313" key="2">
    <source>
        <dbReference type="EMBL" id="MBB3891387.1"/>
    </source>
</evidence>
<evidence type="ECO:0000313" key="3">
    <source>
        <dbReference type="Proteomes" id="UP000530564"/>
    </source>
</evidence>
<accession>A0A840A235</accession>
<keyword evidence="3" id="KW-1185">Reference proteome</keyword>
<keyword evidence="1" id="KW-1133">Transmembrane helix</keyword>
<dbReference type="AlphaFoldDB" id="A0A840A235"/>
<feature type="transmembrane region" description="Helical" evidence="1">
    <location>
        <begin position="63"/>
        <end position="88"/>
    </location>
</feature>
<dbReference type="Proteomes" id="UP000530564">
    <property type="component" value="Unassembled WGS sequence"/>
</dbReference>
<feature type="transmembrane region" description="Helical" evidence="1">
    <location>
        <begin position="20"/>
        <end position="43"/>
    </location>
</feature>